<reference evidence="5" key="1">
    <citation type="journal article" date="2013" name="Genome Announc.">
        <title>Draft genome sequence of the grapevine dieback fungus Eutypa lata UCR-EL1.</title>
        <authorList>
            <person name="Blanco-Ulate B."/>
            <person name="Rolshausen P.E."/>
            <person name="Cantu D."/>
        </authorList>
    </citation>
    <scope>NUCLEOTIDE SEQUENCE [LARGE SCALE GENOMIC DNA]</scope>
    <source>
        <strain evidence="5">UCR-EL1</strain>
    </source>
</reference>
<evidence type="ECO:0000256" key="3">
    <source>
        <dbReference type="ARBA" id="ARBA00023002"/>
    </source>
</evidence>
<keyword evidence="5" id="KW-1185">Reference proteome</keyword>
<name>M7SV17_EUTLA</name>
<evidence type="ECO:0000313" key="5">
    <source>
        <dbReference type="Proteomes" id="UP000012174"/>
    </source>
</evidence>
<dbReference type="GO" id="GO:0016491">
    <property type="term" value="F:oxidoreductase activity"/>
    <property type="evidence" value="ECO:0007669"/>
    <property type="project" value="UniProtKB-KW"/>
</dbReference>
<evidence type="ECO:0000256" key="2">
    <source>
        <dbReference type="ARBA" id="ARBA00022857"/>
    </source>
</evidence>
<dbReference type="Gene3D" id="3.40.50.720">
    <property type="entry name" value="NAD(P)-binding Rossmann-like Domain"/>
    <property type="match status" value="1"/>
</dbReference>
<organism evidence="4 5">
    <name type="scientific">Eutypa lata (strain UCR-EL1)</name>
    <name type="common">Grapevine dieback disease fungus</name>
    <name type="synonym">Eutypa armeniacae</name>
    <dbReference type="NCBI Taxonomy" id="1287681"/>
    <lineage>
        <taxon>Eukaryota</taxon>
        <taxon>Fungi</taxon>
        <taxon>Dikarya</taxon>
        <taxon>Ascomycota</taxon>
        <taxon>Pezizomycotina</taxon>
        <taxon>Sordariomycetes</taxon>
        <taxon>Xylariomycetidae</taxon>
        <taxon>Xylariales</taxon>
        <taxon>Diatrypaceae</taxon>
        <taxon>Eutypa</taxon>
    </lineage>
</organism>
<dbReference type="Proteomes" id="UP000012174">
    <property type="component" value="Unassembled WGS sequence"/>
</dbReference>
<dbReference type="PRINTS" id="PR00081">
    <property type="entry name" value="GDHRDH"/>
</dbReference>
<accession>M7SV17</accession>
<dbReference type="PANTHER" id="PTHR24320:SF236">
    <property type="entry name" value="SHORT-CHAIN DEHYDROGENASE-RELATED"/>
    <property type="match status" value="1"/>
</dbReference>
<comment type="similarity">
    <text evidence="1">Belongs to the short-chain dehydrogenases/reductases (SDR) family.</text>
</comment>
<dbReference type="InterPro" id="IPR002347">
    <property type="entry name" value="SDR_fam"/>
</dbReference>
<dbReference type="eggNOG" id="KOG1208">
    <property type="taxonomic scope" value="Eukaryota"/>
</dbReference>
<gene>
    <name evidence="4" type="ORF">UCREL1_4893</name>
</gene>
<dbReference type="KEGG" id="ela:UCREL1_4893"/>
<dbReference type="InterPro" id="IPR036291">
    <property type="entry name" value="NAD(P)-bd_dom_sf"/>
</dbReference>
<dbReference type="HOGENOM" id="CLU_010194_44_6_1"/>
<keyword evidence="2" id="KW-0521">NADP</keyword>
<sequence length="327" mass="35902">MSLLRRIISQWYPPAPTFTEKDIENLKGKVYIVTGANSGVGKELAHILYSKDAKVYVAARSEEKAAKAIEEIKERSPRSAGELAFIHLDLADLTTIKASAQAFLSRESKLDVLFNNAGVMDPPEGAKTAQGYDMQLGTNNVGTFMFTQLLTPTLVATAKAEPSGTVRVVWVSSSATEIFGPTGGVELDNLDYHNERSSSIKYGISKAGNYLHSTEFAKRYRDDGVVSVSLNPGNLDSQLFRTQGWILQRALRLLALYPPIYGAYTELFAGLSSDVTLERSGDWIGPWGRFFPIRDDLVASSKSKSEGGTGVAEGFWVWSEEQIKPYI</sequence>
<dbReference type="AlphaFoldDB" id="M7SV17"/>
<evidence type="ECO:0000313" key="4">
    <source>
        <dbReference type="EMBL" id="EMR68102.1"/>
    </source>
</evidence>
<dbReference type="OrthoDB" id="191139at2759"/>
<keyword evidence="3" id="KW-0560">Oxidoreductase</keyword>
<evidence type="ECO:0000256" key="1">
    <source>
        <dbReference type="ARBA" id="ARBA00006484"/>
    </source>
</evidence>
<protein>
    <submittedName>
        <fullName evidence="4">Putative short-chain dehydrogenase protein</fullName>
    </submittedName>
</protein>
<proteinExistence type="inferred from homology"/>
<dbReference type="OMA" id="GTSKAFW"/>
<dbReference type="PANTHER" id="PTHR24320">
    <property type="entry name" value="RETINOL DEHYDROGENASE"/>
    <property type="match status" value="1"/>
</dbReference>
<dbReference type="SUPFAM" id="SSF51735">
    <property type="entry name" value="NAD(P)-binding Rossmann-fold domains"/>
    <property type="match status" value="1"/>
</dbReference>
<dbReference type="EMBL" id="KB706306">
    <property type="protein sequence ID" value="EMR68102.1"/>
    <property type="molecule type" value="Genomic_DNA"/>
</dbReference>
<dbReference type="Pfam" id="PF00106">
    <property type="entry name" value="adh_short"/>
    <property type="match status" value="1"/>
</dbReference>